<keyword evidence="2" id="KW-1185">Reference proteome</keyword>
<proteinExistence type="predicted"/>
<dbReference type="OrthoDB" id="9899744at2"/>
<evidence type="ECO:0000313" key="2">
    <source>
        <dbReference type="Proteomes" id="UP000244441"/>
    </source>
</evidence>
<geneLocation type="plasmid" evidence="1">
    <name>unnamed1</name>
</geneLocation>
<reference evidence="1 2" key="1">
    <citation type="submission" date="2018-01" db="EMBL/GenBank/DDBJ databases">
        <title>Genome sequence of a Cantenovulum-like bacteria.</title>
        <authorList>
            <person name="Tan W.R."/>
            <person name="Lau N.-S."/>
            <person name="Go F."/>
            <person name="Amirul A.-A.A."/>
        </authorList>
    </citation>
    <scope>NUCLEOTIDE SEQUENCE [LARGE SCALE GENOMIC DNA]</scope>
    <source>
        <strain evidence="1 2">CCB-QB4</strain>
        <plasmid evidence="2">Plasmid unnamed1</plasmid>
    </source>
</reference>
<protein>
    <submittedName>
        <fullName evidence="1">Uncharacterized protein</fullName>
    </submittedName>
</protein>
<evidence type="ECO:0000313" key="1">
    <source>
        <dbReference type="EMBL" id="AWB69175.1"/>
    </source>
</evidence>
<name>A0A2S0VYC2_9ALTE</name>
<gene>
    <name evidence="1" type="ORF">C2869_21985</name>
</gene>
<dbReference type="AlphaFoldDB" id="A0A2S0VYC2"/>
<sequence length="565" mass="64718">MSSTVKAIALEKAGSILAIPVSFQWDTFIQEVQSLNDRKIIDDIDHQLFQSLNTLATTQTKTLNQPGDYHLVNIFYVFDLLESKPSNTKIGRSNRYNRLSKYKKLEFLYKVENEQRNDCLGVSKVNQKKEILLLNNVVSDLIPDPAPSALELFPDNQIIHNKNPDSQEITQALKTMHTQPIIGNIIGRTVPTSHLRAEKTKIIKIPVPVDGKTCHISVEASTLANSDMMDSDDLIAAECVYSHIREYVIDNRKKLRSSLPVKKTWLISISKLIELTLSRNQQYAGGKDKINFYKRLVRISSTEFLIDFSEIPKDSLLRAVFVNESGDIVDRQRLRLISIIDEVDAVQLEFTELMETKPKAIPSYISVALPPSIQLHVEEFVMNEGIEDAEFLPSFTREMILIKSKNAGFLWTLNNYIKSMLSRQGLTHGPMDLDRFLTNWKALSDTENRQKQIKDNKRYLFHHLLKPENCIAEQGSISAIRNARSDFLISMYDHVLYVIWTETPTNASPNLRRIINYKFWAINLDKKRSKQLVALRENNNVSAVLDMMEEMKIKPLSLNLPVQES</sequence>
<organism evidence="1 2">
    <name type="scientific">Saccharobesus litoralis</name>
    <dbReference type="NCBI Taxonomy" id="2172099"/>
    <lineage>
        <taxon>Bacteria</taxon>
        <taxon>Pseudomonadati</taxon>
        <taxon>Pseudomonadota</taxon>
        <taxon>Gammaproteobacteria</taxon>
        <taxon>Alteromonadales</taxon>
        <taxon>Alteromonadaceae</taxon>
        <taxon>Saccharobesus</taxon>
    </lineage>
</organism>
<dbReference type="EMBL" id="CP026605">
    <property type="protein sequence ID" value="AWB69175.1"/>
    <property type="molecule type" value="Genomic_DNA"/>
</dbReference>
<keyword evidence="1" id="KW-0614">Plasmid</keyword>
<dbReference type="RefSeq" id="WP_108605212.1">
    <property type="nucleotide sequence ID" value="NZ_CP026605.1"/>
</dbReference>
<dbReference type="Proteomes" id="UP000244441">
    <property type="component" value="Plasmid unnamed1"/>
</dbReference>
<accession>A0A2S0VYC2</accession>
<dbReference type="KEGG" id="cate:C2869_21985"/>